<dbReference type="InterPro" id="IPR007899">
    <property type="entry name" value="CHAD_dom"/>
</dbReference>
<dbReference type="InterPro" id="IPR033469">
    <property type="entry name" value="CYTH-like_dom_sf"/>
</dbReference>
<dbReference type="Pfam" id="PF01928">
    <property type="entry name" value="CYTH"/>
    <property type="match status" value="1"/>
</dbReference>
<evidence type="ECO:0000313" key="4">
    <source>
        <dbReference type="Proteomes" id="UP001202134"/>
    </source>
</evidence>
<evidence type="ECO:0000313" key="3">
    <source>
        <dbReference type="EMBL" id="MCL1045481.1"/>
    </source>
</evidence>
<dbReference type="EMBL" id="JAKIKU010000004">
    <property type="protein sequence ID" value="MCL1045481.1"/>
    <property type="molecule type" value="Genomic_DNA"/>
</dbReference>
<dbReference type="Proteomes" id="UP001202134">
    <property type="component" value="Unassembled WGS sequence"/>
</dbReference>
<gene>
    <name evidence="3" type="ORF">L2737_09095</name>
</gene>
<dbReference type="PANTHER" id="PTHR39569">
    <property type="entry name" value="INORGANIC TRIPHOSPHATASE"/>
    <property type="match status" value="1"/>
</dbReference>
<dbReference type="Gene3D" id="2.40.320.10">
    <property type="entry name" value="Hypothetical Protein Pfu-838710-001"/>
    <property type="match status" value="1"/>
</dbReference>
<feature type="domain" description="CHAD" evidence="2">
    <location>
        <begin position="219"/>
        <end position="473"/>
    </location>
</feature>
<comment type="caution">
    <text evidence="3">The sequence shown here is derived from an EMBL/GenBank/DDBJ whole genome shotgun (WGS) entry which is preliminary data.</text>
</comment>
<dbReference type="CDD" id="cd07756">
    <property type="entry name" value="CYTH-like_Pase_CHAD"/>
    <property type="match status" value="1"/>
</dbReference>
<protein>
    <submittedName>
        <fullName evidence="3">CYTH domain-containing protein</fullName>
    </submittedName>
</protein>
<dbReference type="SMART" id="SM01118">
    <property type="entry name" value="CYTH"/>
    <property type="match status" value="1"/>
</dbReference>
<dbReference type="PROSITE" id="PS51708">
    <property type="entry name" value="CHAD"/>
    <property type="match status" value="1"/>
</dbReference>
<feature type="domain" description="CYTH" evidence="1">
    <location>
        <begin position="2"/>
        <end position="203"/>
    </location>
</feature>
<organism evidence="3 4">
    <name type="scientific">Shewanella electrodiphila</name>
    <dbReference type="NCBI Taxonomy" id="934143"/>
    <lineage>
        <taxon>Bacteria</taxon>
        <taxon>Pseudomonadati</taxon>
        <taxon>Pseudomonadota</taxon>
        <taxon>Gammaproteobacteria</taxon>
        <taxon>Alteromonadales</taxon>
        <taxon>Shewanellaceae</taxon>
        <taxon>Shewanella</taxon>
    </lineage>
</organism>
<dbReference type="InterPro" id="IPR023577">
    <property type="entry name" value="CYTH_domain"/>
</dbReference>
<dbReference type="InterPro" id="IPR039013">
    <property type="entry name" value="YgiF"/>
</dbReference>
<dbReference type="SUPFAM" id="SSF55154">
    <property type="entry name" value="CYTH-like phosphatases"/>
    <property type="match status" value="1"/>
</dbReference>
<proteinExistence type="predicted"/>
<sequence length="494" mass="56441">MDAEIELKLFMQSQYHDLLVKLLNGMSESTPQNTRELSNKYFDTAALQLRRWKMGLRVRSSENFTEQTIKTAGSVIGGIHTRPEYNVPIEQKIPSLNLFPKDIWPNEADIDGLQQDLHCVFETNFTRQAWHIYIEGSLVEVAFDVGEVLANGESEPICEIEFELLAGEASALLHLAIEVARTIPVRLGKASKAQRGYQLSGHQHSAPLEKIDYICLPTDKSLPKTLEVLLETGIERWQIIESLLIETRDIPHQAKLWMQLRACVRLLRLTLSQFGLLNKQVLQYFELIEQQMQFIEPLQSLSLILDEQKKLLGKRADKTVITELVMTKVTELVSSHKLAHLWQVPEYGQLQLSLVDLLLKTTNGSHQMVDYPELGLFANHLQQDSWQKIVNLMPVTAAMDSLDYQKVAQRLDESILVGFAYGELYQAEDREAFRAPWQDLALGIQTLGSYQLLSEITQDSDIEIASWLEDKAQSLLFAMEHSRKSALKNQPYWK</sequence>
<dbReference type="PROSITE" id="PS51707">
    <property type="entry name" value="CYTH"/>
    <property type="match status" value="1"/>
</dbReference>
<reference evidence="3 4" key="1">
    <citation type="submission" date="2022-01" db="EMBL/GenBank/DDBJ databases">
        <title>Whole genome-based taxonomy of the Shewanellaceae.</title>
        <authorList>
            <person name="Martin-Rodriguez A.J."/>
        </authorList>
    </citation>
    <scope>NUCLEOTIDE SEQUENCE [LARGE SCALE GENOMIC DNA]</scope>
    <source>
        <strain evidence="3 4">DSM 24955</strain>
    </source>
</reference>
<dbReference type="RefSeq" id="WP_248955520.1">
    <property type="nucleotide sequence ID" value="NZ_JAKIKU010000004.1"/>
</dbReference>
<accession>A0ABT0KNQ5</accession>
<dbReference type="PANTHER" id="PTHR39569:SF1">
    <property type="entry name" value="INORGANIC TRIPHOSPHATASE"/>
    <property type="match status" value="1"/>
</dbReference>
<evidence type="ECO:0000259" key="2">
    <source>
        <dbReference type="PROSITE" id="PS51708"/>
    </source>
</evidence>
<evidence type="ECO:0000259" key="1">
    <source>
        <dbReference type="PROSITE" id="PS51707"/>
    </source>
</evidence>
<keyword evidence="4" id="KW-1185">Reference proteome</keyword>
<name>A0ABT0KNQ5_9GAMM</name>